<feature type="region of interest" description="Disordered" evidence="1">
    <location>
        <begin position="215"/>
        <end position="241"/>
    </location>
</feature>
<comment type="caution">
    <text evidence="2">The sequence shown here is derived from an EMBL/GenBank/DDBJ whole genome shotgun (WGS) entry which is preliminary data.</text>
</comment>
<proteinExistence type="predicted"/>
<accession>A0ABQ9WB76</accession>
<dbReference type="EMBL" id="JASSZA010000001">
    <property type="protein sequence ID" value="KAK2118889.1"/>
    <property type="molecule type" value="Genomic_DNA"/>
</dbReference>
<feature type="compositionally biased region" description="Basic and acidic residues" evidence="1">
    <location>
        <begin position="231"/>
        <end position="241"/>
    </location>
</feature>
<evidence type="ECO:0000313" key="3">
    <source>
        <dbReference type="Proteomes" id="UP001266305"/>
    </source>
</evidence>
<reference evidence="2 3" key="1">
    <citation type="submission" date="2023-05" db="EMBL/GenBank/DDBJ databases">
        <title>B98-5 Cell Line De Novo Hybrid Assembly: An Optical Mapping Approach.</title>
        <authorList>
            <person name="Kananen K."/>
            <person name="Auerbach J.A."/>
            <person name="Kautto E."/>
            <person name="Blachly J.S."/>
        </authorList>
    </citation>
    <scope>NUCLEOTIDE SEQUENCE [LARGE SCALE GENOMIC DNA]</scope>
    <source>
        <strain evidence="2">B95-8</strain>
        <tissue evidence="2">Cell line</tissue>
    </source>
</reference>
<name>A0ABQ9WB76_SAGOE</name>
<organism evidence="2 3">
    <name type="scientific">Saguinus oedipus</name>
    <name type="common">Cotton-top tamarin</name>
    <name type="synonym">Oedipomidas oedipus</name>
    <dbReference type="NCBI Taxonomy" id="9490"/>
    <lineage>
        <taxon>Eukaryota</taxon>
        <taxon>Metazoa</taxon>
        <taxon>Chordata</taxon>
        <taxon>Craniata</taxon>
        <taxon>Vertebrata</taxon>
        <taxon>Euteleostomi</taxon>
        <taxon>Mammalia</taxon>
        <taxon>Eutheria</taxon>
        <taxon>Euarchontoglires</taxon>
        <taxon>Primates</taxon>
        <taxon>Haplorrhini</taxon>
        <taxon>Platyrrhini</taxon>
        <taxon>Cebidae</taxon>
        <taxon>Callitrichinae</taxon>
        <taxon>Saguinus</taxon>
    </lineage>
</organism>
<gene>
    <name evidence="2" type="ORF">P7K49_000275</name>
</gene>
<dbReference type="Proteomes" id="UP001266305">
    <property type="component" value="Unassembled WGS sequence"/>
</dbReference>
<feature type="compositionally biased region" description="Low complexity" evidence="1">
    <location>
        <begin position="190"/>
        <end position="201"/>
    </location>
</feature>
<feature type="region of interest" description="Disordered" evidence="1">
    <location>
        <begin position="19"/>
        <end position="201"/>
    </location>
</feature>
<evidence type="ECO:0000313" key="2">
    <source>
        <dbReference type="EMBL" id="KAK2118889.1"/>
    </source>
</evidence>
<feature type="compositionally biased region" description="Pro residues" evidence="1">
    <location>
        <begin position="21"/>
        <end position="30"/>
    </location>
</feature>
<sequence length="241" mass="25736">MRLERAWVAGPQRKFSWLAEEPPPLAPSPFRPAGRLRALGVPPPRRAARQRPRPRLAPLGSRPALATNFAQVSGAAAPLSARSRERAPASPPRLGPLCPSCGGAEVLEEETRALPTPTAQGAPSRPRPPSAPAQVSVATCVCALPEPALTEEVEPGTPGGRRDQRSRLPLPHPQDLELTDPLRPSPPAPSQSSSSHSFSLESRFRRSAHYLALAIPGVSPGYPGVQQPWLRPREEEGGGQE</sequence>
<protein>
    <submittedName>
        <fullName evidence="2">Uncharacterized protein</fullName>
    </submittedName>
</protein>
<evidence type="ECO:0000256" key="1">
    <source>
        <dbReference type="SAM" id="MobiDB-lite"/>
    </source>
</evidence>
<keyword evidence="3" id="KW-1185">Reference proteome</keyword>